<accession>A0A6L2Q6U4</accession>
<dbReference type="SMART" id="SM00290">
    <property type="entry name" value="ZnF_UBP"/>
    <property type="match status" value="1"/>
</dbReference>
<evidence type="ECO:0000256" key="33">
    <source>
        <dbReference type="ARBA" id="ARBA00082852"/>
    </source>
</evidence>
<evidence type="ECO:0000256" key="21">
    <source>
        <dbReference type="ARBA" id="ARBA00022843"/>
    </source>
</evidence>
<dbReference type="GO" id="GO:0006950">
    <property type="term" value="P:response to stress"/>
    <property type="evidence" value="ECO:0007669"/>
    <property type="project" value="UniProtKB-ARBA"/>
</dbReference>
<dbReference type="InParanoid" id="A0A6L2Q6U4"/>
<keyword evidence="26" id="KW-0206">Cytoskeleton</keyword>
<evidence type="ECO:0000256" key="8">
    <source>
        <dbReference type="ARBA" id="ARBA00004906"/>
    </source>
</evidence>
<keyword evidence="23" id="KW-0805">Transcription regulation</keyword>
<keyword evidence="19" id="KW-0378">Hydrolase</keyword>
<feature type="region of interest" description="Disordered" evidence="35">
    <location>
        <begin position="1020"/>
        <end position="1084"/>
    </location>
</feature>
<evidence type="ECO:0000313" key="38">
    <source>
        <dbReference type="Proteomes" id="UP000502823"/>
    </source>
</evidence>
<evidence type="ECO:0000256" key="3">
    <source>
        <dbReference type="ARBA" id="ARBA00004123"/>
    </source>
</evidence>
<dbReference type="GO" id="GO:0008270">
    <property type="term" value="F:zinc ion binding"/>
    <property type="evidence" value="ECO:0007669"/>
    <property type="project" value="UniProtKB-KW"/>
</dbReference>
<dbReference type="InterPro" id="IPR013087">
    <property type="entry name" value="Znf_C2H2_type"/>
</dbReference>
<evidence type="ECO:0000256" key="17">
    <source>
        <dbReference type="ARBA" id="ARBA00022771"/>
    </source>
</evidence>
<keyword evidence="12" id="KW-0678">Repressor</keyword>
<comment type="caution">
    <text evidence="37">The sequence shown here is derived from an EMBL/GenBank/DDBJ whole genome shotgun (WGS) entry which is preliminary data.</text>
</comment>
<dbReference type="GO" id="GO:0141221">
    <property type="term" value="F:histone deacetylase activity, hydrolytic mechanism"/>
    <property type="evidence" value="ECO:0007669"/>
    <property type="project" value="UniProtKB-EC"/>
</dbReference>
<keyword evidence="20" id="KW-0862">Zinc</keyword>
<dbReference type="AlphaFoldDB" id="A0A6L2Q6U4"/>
<evidence type="ECO:0000256" key="13">
    <source>
        <dbReference type="ARBA" id="ARBA00022553"/>
    </source>
</evidence>
<dbReference type="GO" id="GO:0016740">
    <property type="term" value="F:transferase activity"/>
    <property type="evidence" value="ECO:0007669"/>
    <property type="project" value="UniProtKB-KW"/>
</dbReference>
<keyword evidence="10" id="KW-0488">Methylation</keyword>
<evidence type="ECO:0000256" key="6">
    <source>
        <dbReference type="ARBA" id="ARBA00004484"/>
    </source>
</evidence>
<dbReference type="GO" id="GO:0043204">
    <property type="term" value="C:perikaryon"/>
    <property type="evidence" value="ECO:0007669"/>
    <property type="project" value="UniProtKB-SubCell"/>
</dbReference>
<evidence type="ECO:0000256" key="12">
    <source>
        <dbReference type="ARBA" id="ARBA00022491"/>
    </source>
</evidence>
<evidence type="ECO:0000256" key="32">
    <source>
        <dbReference type="ARBA" id="ARBA00068733"/>
    </source>
</evidence>
<evidence type="ECO:0000256" key="11">
    <source>
        <dbReference type="ARBA" id="ARBA00022490"/>
    </source>
</evidence>
<keyword evidence="14" id="KW-0808">Transferase</keyword>
<dbReference type="PRINTS" id="PR01270">
    <property type="entry name" value="HDASUPER"/>
</dbReference>
<dbReference type="GO" id="GO:0000118">
    <property type="term" value="C:histone deacetylase complex"/>
    <property type="evidence" value="ECO:0007669"/>
    <property type="project" value="TreeGrafter"/>
</dbReference>
<dbReference type="GO" id="GO:0030424">
    <property type="term" value="C:axon"/>
    <property type="evidence" value="ECO:0007669"/>
    <property type="project" value="UniProtKB-SubCell"/>
</dbReference>
<keyword evidence="11" id="KW-0963">Cytoplasm</keyword>
<feature type="domain" description="UBP-type" evidence="36">
    <location>
        <begin position="1109"/>
        <end position="1209"/>
    </location>
</feature>
<comment type="catalytic activity">
    <reaction evidence="31">
        <text>N(6)-acetyl-L-lysyl-[alpha-tubulin] + H2O = L-lysyl-[alpha-tubulin] + acetate</text>
        <dbReference type="Rhea" id="RHEA:21548"/>
        <dbReference type="Rhea" id="RHEA-COMP:11278"/>
        <dbReference type="Rhea" id="RHEA-COMP:11279"/>
        <dbReference type="ChEBI" id="CHEBI:15377"/>
        <dbReference type="ChEBI" id="CHEBI:29969"/>
        <dbReference type="ChEBI" id="CHEBI:30089"/>
        <dbReference type="ChEBI" id="CHEBI:61930"/>
    </reaction>
    <physiologicalReaction direction="left-to-right" evidence="31">
        <dbReference type="Rhea" id="RHEA:21549"/>
    </physiologicalReaction>
</comment>
<feature type="compositionally biased region" description="Basic and acidic residues" evidence="35">
    <location>
        <begin position="954"/>
        <end position="978"/>
    </location>
</feature>
<evidence type="ECO:0000256" key="15">
    <source>
        <dbReference type="ARBA" id="ARBA00022723"/>
    </source>
</evidence>
<keyword evidence="25" id="KW-0009">Actin-binding</keyword>
<dbReference type="PANTHER" id="PTHR10625:SF38">
    <property type="entry name" value="HISTONE DEACETYLASE 6, ISOFORM G"/>
    <property type="match status" value="1"/>
</dbReference>
<evidence type="ECO:0000313" key="37">
    <source>
        <dbReference type="EMBL" id="GFG40651.1"/>
    </source>
</evidence>
<evidence type="ECO:0000256" key="4">
    <source>
        <dbReference type="ARBA" id="ARBA00004279"/>
    </source>
</evidence>
<evidence type="ECO:0000256" key="35">
    <source>
        <dbReference type="SAM" id="MobiDB-lite"/>
    </source>
</evidence>
<dbReference type="GO" id="GO:0051646">
    <property type="term" value="P:mitochondrion localization"/>
    <property type="evidence" value="ECO:0007669"/>
    <property type="project" value="UniProtKB-ARBA"/>
</dbReference>
<evidence type="ECO:0000256" key="27">
    <source>
        <dbReference type="ARBA" id="ARBA00023242"/>
    </source>
</evidence>
<evidence type="ECO:0000256" key="5">
    <source>
        <dbReference type="ARBA" id="ARBA00004300"/>
    </source>
</evidence>
<dbReference type="Proteomes" id="UP000502823">
    <property type="component" value="Unassembled WGS sequence"/>
</dbReference>
<evidence type="ECO:0000256" key="23">
    <source>
        <dbReference type="ARBA" id="ARBA00023015"/>
    </source>
</evidence>
<dbReference type="FunCoup" id="A0A6L2Q6U4">
    <property type="interactions" value="1059"/>
</dbReference>
<dbReference type="GO" id="GO:0005813">
    <property type="term" value="C:centrosome"/>
    <property type="evidence" value="ECO:0007669"/>
    <property type="project" value="UniProtKB-SubCell"/>
</dbReference>
<comment type="catalytic activity">
    <reaction evidence="30">
        <text>N(6)-acetyl-L-lysyl-[protein] + H2O = L-lysyl-[protein] + acetate</text>
        <dbReference type="Rhea" id="RHEA:58108"/>
        <dbReference type="Rhea" id="RHEA-COMP:9752"/>
        <dbReference type="Rhea" id="RHEA-COMP:10731"/>
        <dbReference type="ChEBI" id="CHEBI:15377"/>
        <dbReference type="ChEBI" id="CHEBI:29969"/>
        <dbReference type="ChEBI" id="CHEBI:30089"/>
        <dbReference type="ChEBI" id="CHEBI:61930"/>
    </reaction>
    <physiologicalReaction direction="left-to-right" evidence="30">
        <dbReference type="Rhea" id="RHEA:58109"/>
    </physiologicalReaction>
</comment>
<evidence type="ECO:0000256" key="10">
    <source>
        <dbReference type="ARBA" id="ARBA00022481"/>
    </source>
</evidence>
<evidence type="ECO:0000256" key="1">
    <source>
        <dbReference type="ARBA" id="ARBA00001947"/>
    </source>
</evidence>
<evidence type="ECO:0000256" key="29">
    <source>
        <dbReference type="ARBA" id="ARBA00048287"/>
    </source>
</evidence>
<keyword evidence="27" id="KW-0539">Nucleus</keyword>
<dbReference type="InterPro" id="IPR001607">
    <property type="entry name" value="Znf_UBP"/>
</dbReference>
<feature type="compositionally biased region" description="Low complexity" evidence="35">
    <location>
        <begin position="1020"/>
        <end position="1047"/>
    </location>
</feature>
<comment type="cofactor">
    <cofactor evidence="1">
        <name>Zn(2+)</name>
        <dbReference type="ChEBI" id="CHEBI:29105"/>
    </cofactor>
</comment>
<comment type="catalytic activity">
    <reaction evidence="29">
        <text>N(6)-acetyl-L-lysyl-[histone] + H2O = L-lysyl-[histone] + acetate</text>
        <dbReference type="Rhea" id="RHEA:58196"/>
        <dbReference type="Rhea" id="RHEA-COMP:9845"/>
        <dbReference type="Rhea" id="RHEA-COMP:11338"/>
        <dbReference type="ChEBI" id="CHEBI:15377"/>
        <dbReference type="ChEBI" id="CHEBI:29969"/>
        <dbReference type="ChEBI" id="CHEBI:30089"/>
        <dbReference type="ChEBI" id="CHEBI:61930"/>
        <dbReference type="EC" id="3.5.1.98"/>
    </reaction>
</comment>
<proteinExistence type="inferred from homology"/>
<dbReference type="SUPFAM" id="SSF57850">
    <property type="entry name" value="RING/U-box"/>
    <property type="match status" value="1"/>
</dbReference>
<dbReference type="GO" id="GO:0051129">
    <property type="term" value="P:negative regulation of cellular component organization"/>
    <property type="evidence" value="ECO:0007669"/>
    <property type="project" value="UniProtKB-ARBA"/>
</dbReference>
<dbReference type="GO" id="GO:0032886">
    <property type="term" value="P:regulation of microtubule-based process"/>
    <property type="evidence" value="ECO:0007669"/>
    <property type="project" value="UniProtKB-ARBA"/>
</dbReference>
<dbReference type="InterPro" id="IPR013083">
    <property type="entry name" value="Znf_RING/FYVE/PHD"/>
</dbReference>
<protein>
    <recommendedName>
        <fullName evidence="32">Protein deacetylase HDAC6</fullName>
    </recommendedName>
    <alternativeName>
        <fullName evidence="33">Tubulin-lysine deacetylase HDAC6</fullName>
    </alternativeName>
</protein>
<evidence type="ECO:0000256" key="14">
    <source>
        <dbReference type="ARBA" id="ARBA00022679"/>
    </source>
</evidence>
<evidence type="ECO:0000256" key="19">
    <source>
        <dbReference type="ARBA" id="ARBA00022801"/>
    </source>
</evidence>
<keyword evidence="24" id="KW-0804">Transcription</keyword>
<evidence type="ECO:0000256" key="34">
    <source>
        <dbReference type="PROSITE-ProRule" id="PRU00502"/>
    </source>
</evidence>
<comment type="subcellular location">
    <subcellularLocation>
        <location evidence="7">Cell projection</location>
        <location evidence="7">Axon</location>
    </subcellularLocation>
    <subcellularLocation>
        <location evidence="4">Cell projection</location>
        <location evidence="4">Dendrite</location>
    </subcellularLocation>
    <subcellularLocation>
        <location evidence="2">Cytoplasm</location>
        <location evidence="2">Cytoskeleton</location>
        <location evidence="2">Cilium basal body</location>
    </subcellularLocation>
    <subcellularLocation>
        <location evidence="5">Cytoplasm</location>
        <location evidence="5">Cytoskeleton</location>
        <location evidence="5">Microtubule organizing center</location>
        <location evidence="5">Centrosome</location>
    </subcellularLocation>
    <subcellularLocation>
        <location evidence="3">Nucleus</location>
    </subcellularLocation>
    <subcellularLocation>
        <location evidence="6">Perikaryon</location>
    </subcellularLocation>
</comment>
<dbReference type="GO" id="GO:0030425">
    <property type="term" value="C:dendrite"/>
    <property type="evidence" value="ECO:0007669"/>
    <property type="project" value="UniProtKB-SubCell"/>
</dbReference>
<feature type="region of interest" description="Disordered" evidence="35">
    <location>
        <begin position="947"/>
        <end position="986"/>
    </location>
</feature>
<gene>
    <name evidence="37" type="ORF">Cfor_06688</name>
</gene>
<dbReference type="EMBL" id="BLKM01002316">
    <property type="protein sequence ID" value="GFG40651.1"/>
    <property type="molecule type" value="Genomic_DNA"/>
</dbReference>
<keyword evidence="16" id="KW-0677">Repeat</keyword>
<dbReference type="SUPFAM" id="SSF52768">
    <property type="entry name" value="Arginase/deacetylase"/>
    <property type="match status" value="3"/>
</dbReference>
<keyword evidence="13" id="KW-0597">Phosphoprotein</keyword>
<dbReference type="InterPro" id="IPR000286">
    <property type="entry name" value="HDACs"/>
</dbReference>
<dbReference type="OrthoDB" id="424012at2759"/>
<evidence type="ECO:0000256" key="22">
    <source>
        <dbReference type="ARBA" id="ARBA00022853"/>
    </source>
</evidence>
<dbReference type="CDD" id="cd10002">
    <property type="entry name" value="HDAC10_HDAC6-dom1"/>
    <property type="match status" value="1"/>
</dbReference>
<feature type="compositionally biased region" description="Polar residues" evidence="35">
    <location>
        <begin position="1075"/>
        <end position="1084"/>
    </location>
</feature>
<dbReference type="FunFam" id="3.40.800.20:FF:000005">
    <property type="entry name" value="histone deacetylase 6"/>
    <property type="match status" value="1"/>
</dbReference>
<evidence type="ECO:0000256" key="25">
    <source>
        <dbReference type="ARBA" id="ARBA00023203"/>
    </source>
</evidence>
<evidence type="ECO:0000256" key="16">
    <source>
        <dbReference type="ARBA" id="ARBA00022737"/>
    </source>
</evidence>
<dbReference type="PROSITE" id="PS50271">
    <property type="entry name" value="ZF_UBP"/>
    <property type="match status" value="1"/>
</dbReference>
<keyword evidence="21" id="KW-0832">Ubl conjugation</keyword>
<evidence type="ECO:0000256" key="2">
    <source>
        <dbReference type="ARBA" id="ARBA00004120"/>
    </source>
</evidence>
<dbReference type="InterPro" id="IPR023696">
    <property type="entry name" value="Ureohydrolase_dom_sf"/>
</dbReference>
<dbReference type="Pfam" id="PF00850">
    <property type="entry name" value="Hist_deacetyl"/>
    <property type="match status" value="3"/>
</dbReference>
<evidence type="ECO:0000256" key="24">
    <source>
        <dbReference type="ARBA" id="ARBA00023163"/>
    </source>
</evidence>
<evidence type="ECO:0000256" key="9">
    <source>
        <dbReference type="ARBA" id="ARBA00007738"/>
    </source>
</evidence>
<evidence type="ECO:0000259" key="36">
    <source>
        <dbReference type="PROSITE" id="PS50271"/>
    </source>
</evidence>
<dbReference type="PROSITE" id="PS00028">
    <property type="entry name" value="ZINC_FINGER_C2H2_1"/>
    <property type="match status" value="1"/>
</dbReference>
<keyword evidence="28" id="KW-0966">Cell projection</keyword>
<dbReference type="Gene3D" id="3.40.800.20">
    <property type="entry name" value="Histone deacetylase domain"/>
    <property type="match status" value="3"/>
</dbReference>
<keyword evidence="22" id="KW-0156">Chromatin regulator</keyword>
<sequence>MGTPPHKLSAQDPIPYYTTLFAYKVYLQLEYFYIDQTETENSFLFFIFRTISQLNRYIKFCGYCVIVLILFQAKPSQAVVAAKRNARMRQANNKKIPDIVIKDIYHAAREAKDMVRKQTGIVYDRRMTEHKCLWDPNYPECPERFTRVLERCEALGLVSRCLFVEPREATEKEILMHHSVEQLEILKETRECKDEEFLEELSSRYDAIYIHPKTYQLSLLSAGSTIELVDAICTGKIQNGMAVVRPPGHHAMKSEYCGYCFFNNVALAASHALTHCGISRVLIVDWDVHHGQATQQMFYSDPRVVYFSLHRFEYGSFWPNLRESDFHYVGEGPGLGYNFNVPLNNVGMTDADYLAVFHQVLLPMASEFQPELILVSAGYDAAVGCPEFGPELVVVSAGYDSALGDEKGEMEVTPACYAHLLNLLLCLAGGKVAVVLEGGYCLQSLAEGAALTLRALLGDPCPPLSSQGRPCEGICETILNVIYTHRDFWQCYQFQDKYSAHAVINVSNKKLSGQEERHMPAVKFLGSDNRPERFATRNCYPVQSKQFVDDITARLNLLIANTKLTFPPHRVCLVYDERMMKHKNIADPSHPEKPERISAIFSRHEEYGLLKRCHMLKARSVSEEELLLLHTQEHINLMQETANMKLRELTKKQDDFRSVYLHPGSYQAACLAVGSVLQVVDSVLNGESRSGVAIVRPPGHHAEEDEPCGFCMFNNVSLAAKYAIQVHGLKRILLLDWDVHHGNGSQHMFESDPRVLYLSIHRYDNGSFFPGSADANYSVVGTGKGEGYNVNIPWNKSGMSDAEYLTAFYQVVLPISYQFNPELVLVSSGFDACIGDPLGGCKVSPEAYGHFTHLLTALAGGRVILSLEGGYNVTSISHAMPMCTKSLLGDPLPTLALHRAACPSAVMSIKNVIRTQAKYWSALCFQVALPQERVLSRRPLEDKLKAALNSSGSHPEEDKDGAQTKFSNKEDIERERKVSPGSREGYGVTAADDLCHTLSESLSKLCLDEKQMDTLCSDISPSPVELSSYSSPVSSSTDVDSQSCSKSNGENTNRNDCPHGEQQGQSSDTGECANSGPSQTPGQQTLASYLSENMQMLLAGEMFAVVPLASCPHLVTVQPIPECGIDCKSPCTECGSVQENWVCLVCYSVHCGRYINEHMMLHGHSTSHPLTLSFSDLSVWCYVCEAYIDNQILYAAKNAVHRSKFGEDMPWSYGGTSPTFPV</sequence>
<comment type="pathway">
    <text evidence="8">Protein modification; protein ubiquitination.</text>
</comment>
<dbReference type="FunFam" id="3.30.40.10:FF:000342">
    <property type="entry name" value="Histone deacetylase 6"/>
    <property type="match status" value="1"/>
</dbReference>
<dbReference type="Pfam" id="PF02148">
    <property type="entry name" value="zf-UBP"/>
    <property type="match status" value="1"/>
</dbReference>
<evidence type="ECO:0000256" key="31">
    <source>
        <dbReference type="ARBA" id="ARBA00050910"/>
    </source>
</evidence>
<dbReference type="GO" id="GO:0003779">
    <property type="term" value="F:actin binding"/>
    <property type="evidence" value="ECO:0007669"/>
    <property type="project" value="UniProtKB-KW"/>
</dbReference>
<keyword evidence="15" id="KW-0479">Metal-binding</keyword>
<dbReference type="PANTHER" id="PTHR10625">
    <property type="entry name" value="HISTONE DEACETYLASE HDAC1-RELATED"/>
    <property type="match status" value="1"/>
</dbReference>
<reference evidence="38" key="1">
    <citation type="submission" date="2020-01" db="EMBL/GenBank/DDBJ databases">
        <title>Draft genome sequence of the Termite Coptotermes fromosanus.</title>
        <authorList>
            <person name="Itakura S."/>
            <person name="Yosikawa Y."/>
            <person name="Umezawa K."/>
        </authorList>
    </citation>
    <scope>NUCLEOTIDE SEQUENCE [LARGE SCALE GENOMIC DNA]</scope>
</reference>
<dbReference type="GO" id="GO:0040029">
    <property type="term" value="P:epigenetic regulation of gene expression"/>
    <property type="evidence" value="ECO:0007669"/>
    <property type="project" value="TreeGrafter"/>
</dbReference>
<dbReference type="InterPro" id="IPR023801">
    <property type="entry name" value="His_deacetylse_dom"/>
</dbReference>
<comment type="similarity">
    <text evidence="9">Belongs to the histone deacetylase family. HD type 2 subfamily.</text>
</comment>
<evidence type="ECO:0000256" key="20">
    <source>
        <dbReference type="ARBA" id="ARBA00022833"/>
    </source>
</evidence>
<keyword evidence="17 34" id="KW-0863">Zinc-finger</keyword>
<name>A0A6L2Q6U4_COPFO</name>
<keyword evidence="38" id="KW-1185">Reference proteome</keyword>
<evidence type="ECO:0000256" key="28">
    <source>
        <dbReference type="ARBA" id="ARBA00023273"/>
    </source>
</evidence>
<evidence type="ECO:0000256" key="30">
    <source>
        <dbReference type="ARBA" id="ARBA00049136"/>
    </source>
</evidence>
<dbReference type="Gene3D" id="3.30.40.10">
    <property type="entry name" value="Zinc/RING finger domain, C3HC4 (zinc finger)"/>
    <property type="match status" value="1"/>
</dbReference>
<organism evidence="37 38">
    <name type="scientific">Coptotermes formosanus</name>
    <name type="common">Formosan subterranean termite</name>
    <dbReference type="NCBI Taxonomy" id="36987"/>
    <lineage>
        <taxon>Eukaryota</taxon>
        <taxon>Metazoa</taxon>
        <taxon>Ecdysozoa</taxon>
        <taxon>Arthropoda</taxon>
        <taxon>Hexapoda</taxon>
        <taxon>Insecta</taxon>
        <taxon>Pterygota</taxon>
        <taxon>Neoptera</taxon>
        <taxon>Polyneoptera</taxon>
        <taxon>Dictyoptera</taxon>
        <taxon>Blattodea</taxon>
        <taxon>Blattoidea</taxon>
        <taxon>Termitoidae</taxon>
        <taxon>Rhinotermitidae</taxon>
        <taxon>Coptotermes</taxon>
    </lineage>
</organism>
<keyword evidence="18" id="KW-0833">Ubl conjugation pathway</keyword>
<dbReference type="InterPro" id="IPR037138">
    <property type="entry name" value="His_deacetylse_dom_sf"/>
</dbReference>
<evidence type="ECO:0000256" key="7">
    <source>
        <dbReference type="ARBA" id="ARBA00004489"/>
    </source>
</evidence>
<evidence type="ECO:0000256" key="26">
    <source>
        <dbReference type="ARBA" id="ARBA00023212"/>
    </source>
</evidence>
<evidence type="ECO:0000256" key="18">
    <source>
        <dbReference type="ARBA" id="ARBA00022786"/>
    </source>
</evidence>